<dbReference type="EnsemblMetazoa" id="XM_030993240">
    <property type="protein sequence ID" value="XP_030849100"/>
    <property type="gene ID" value="LOC100893223"/>
</dbReference>
<protein>
    <submittedName>
        <fullName evidence="1">Uncharacterized protein</fullName>
    </submittedName>
</protein>
<dbReference type="SUPFAM" id="SSF52540">
    <property type="entry name" value="P-loop containing nucleoside triphosphate hydrolases"/>
    <property type="match status" value="1"/>
</dbReference>
<reference evidence="1" key="2">
    <citation type="submission" date="2021-01" db="UniProtKB">
        <authorList>
            <consortium name="EnsemblMetazoa"/>
        </authorList>
    </citation>
    <scope>IDENTIFICATION</scope>
</reference>
<dbReference type="InParanoid" id="A0A7M7PCC6"/>
<evidence type="ECO:0000313" key="1">
    <source>
        <dbReference type="EnsemblMetazoa" id="XP_030849100"/>
    </source>
</evidence>
<dbReference type="Pfam" id="PF08477">
    <property type="entry name" value="Roc"/>
    <property type="match status" value="1"/>
</dbReference>
<dbReference type="PANTHER" id="PTHR12582:SF47">
    <property type="entry name" value="NETRIN RECEPTOR UNC-5"/>
    <property type="match status" value="1"/>
</dbReference>
<dbReference type="OrthoDB" id="10071173at2759"/>
<dbReference type="InterPro" id="IPR037936">
    <property type="entry name" value="UNC5A-D"/>
</dbReference>
<organism evidence="1 2">
    <name type="scientific">Strongylocentrotus purpuratus</name>
    <name type="common">Purple sea urchin</name>
    <dbReference type="NCBI Taxonomy" id="7668"/>
    <lineage>
        <taxon>Eukaryota</taxon>
        <taxon>Metazoa</taxon>
        <taxon>Echinodermata</taxon>
        <taxon>Eleutherozoa</taxon>
        <taxon>Echinozoa</taxon>
        <taxon>Echinoidea</taxon>
        <taxon>Euechinoidea</taxon>
        <taxon>Echinacea</taxon>
        <taxon>Camarodonta</taxon>
        <taxon>Echinidea</taxon>
        <taxon>Strongylocentrotidae</taxon>
        <taxon>Strongylocentrotus</taxon>
    </lineage>
</organism>
<dbReference type="InterPro" id="IPR027417">
    <property type="entry name" value="P-loop_NTPase"/>
</dbReference>
<keyword evidence="2" id="KW-1185">Reference proteome</keyword>
<dbReference type="Gene3D" id="3.40.50.300">
    <property type="entry name" value="P-loop containing nucleotide triphosphate hydrolases"/>
    <property type="match status" value="1"/>
</dbReference>
<dbReference type="KEGG" id="spu:100893223"/>
<sequence length="208" mass="23615">MEAPKAKEKGENMPNHIASVVEKMLKEQVHLKEIGTDRTHSGRGEGVSLSIWDFAGHDIYYSTHQVFLTWRAIYVIVFDLSRSLDSAVPPESRDKNYEMVKGGAKSELTCLEFINFWLYSIYAHAVAPSSVINNNTSKTAQKSPPIFIVGTHRDSVKGDAQEKREKIGSAFKKIRESIMDKPFQCHVVPEYYAIENSLEDEDDMVHHK</sequence>
<dbReference type="GO" id="GO:0005042">
    <property type="term" value="F:netrin receptor activity"/>
    <property type="evidence" value="ECO:0007669"/>
    <property type="project" value="InterPro"/>
</dbReference>
<dbReference type="FunFam" id="3.30.70.1390:FF:000007">
    <property type="entry name" value="Predicted protein"/>
    <property type="match status" value="1"/>
</dbReference>
<dbReference type="GeneID" id="100893223"/>
<accession>A0A7M7PCC6</accession>
<dbReference type="RefSeq" id="XP_030849100.1">
    <property type="nucleotide sequence ID" value="XM_030993240.1"/>
</dbReference>
<dbReference type="AlphaFoldDB" id="A0A7M7PCC6"/>
<dbReference type="PANTHER" id="PTHR12582">
    <property type="entry name" value="NETRIN RECEPTOR UNC5"/>
    <property type="match status" value="1"/>
</dbReference>
<dbReference type="Gene3D" id="3.30.70.1390">
    <property type="entry name" value="ROC domain from the Parkinson's disease-associated leucine-rich repeat kinase 2"/>
    <property type="match status" value="1"/>
</dbReference>
<reference evidence="2" key="1">
    <citation type="submission" date="2015-02" db="EMBL/GenBank/DDBJ databases">
        <title>Genome sequencing for Strongylocentrotus purpuratus.</title>
        <authorList>
            <person name="Murali S."/>
            <person name="Liu Y."/>
            <person name="Vee V."/>
            <person name="English A."/>
            <person name="Wang M."/>
            <person name="Skinner E."/>
            <person name="Han Y."/>
            <person name="Muzny D.M."/>
            <person name="Worley K.C."/>
            <person name="Gibbs R.A."/>
        </authorList>
    </citation>
    <scope>NUCLEOTIDE SEQUENCE</scope>
</reference>
<name>A0A7M7PCC6_STRPU</name>
<dbReference type="GO" id="GO:0016020">
    <property type="term" value="C:membrane"/>
    <property type="evidence" value="ECO:0007669"/>
    <property type="project" value="InterPro"/>
</dbReference>
<proteinExistence type="predicted"/>
<dbReference type="Proteomes" id="UP000007110">
    <property type="component" value="Unassembled WGS sequence"/>
</dbReference>
<evidence type="ECO:0000313" key="2">
    <source>
        <dbReference type="Proteomes" id="UP000007110"/>
    </source>
</evidence>